<dbReference type="EC" id="2.7.7.7" evidence="7"/>
<dbReference type="PANTHER" id="PTHR34388:SF1">
    <property type="entry name" value="DNA POLYMERASE III SUBUNIT DELTA"/>
    <property type="match status" value="1"/>
</dbReference>
<evidence type="ECO:0000256" key="4">
    <source>
        <dbReference type="ARBA" id="ARBA00022932"/>
    </source>
</evidence>
<dbReference type="SUPFAM" id="SSF48019">
    <property type="entry name" value="post-AAA+ oligomerization domain-like"/>
    <property type="match status" value="1"/>
</dbReference>
<dbReference type="OrthoDB" id="9770982at2"/>
<evidence type="ECO:0000256" key="2">
    <source>
        <dbReference type="ARBA" id="ARBA00022695"/>
    </source>
</evidence>
<gene>
    <name evidence="8" type="primary">holA</name>
    <name evidence="8" type="ORF">CKF59_01575</name>
</gene>
<dbReference type="Gene3D" id="3.40.50.300">
    <property type="entry name" value="P-loop containing nucleotide triphosphate hydrolases"/>
    <property type="match status" value="1"/>
</dbReference>
<evidence type="ECO:0000256" key="1">
    <source>
        <dbReference type="ARBA" id="ARBA00022679"/>
    </source>
</evidence>
<dbReference type="InterPro" id="IPR008921">
    <property type="entry name" value="DNA_pol3_clamp-load_cplx_C"/>
</dbReference>
<name>A0A3A1YN95_9GAMM</name>
<dbReference type="SUPFAM" id="SSF52540">
    <property type="entry name" value="P-loop containing nucleoside triphosphate hydrolases"/>
    <property type="match status" value="1"/>
</dbReference>
<comment type="caution">
    <text evidence="8">The sequence shown here is derived from an EMBL/GenBank/DDBJ whole genome shotgun (WGS) entry which is preliminary data.</text>
</comment>
<evidence type="ECO:0000256" key="7">
    <source>
        <dbReference type="NCBIfam" id="TIGR01128"/>
    </source>
</evidence>
<dbReference type="GO" id="GO:0009360">
    <property type="term" value="C:DNA polymerase III complex"/>
    <property type="evidence" value="ECO:0007669"/>
    <property type="project" value="UniProtKB-UniRule"/>
</dbReference>
<keyword evidence="4" id="KW-0239">DNA-directed DNA polymerase</keyword>
<dbReference type="PANTHER" id="PTHR34388">
    <property type="entry name" value="DNA POLYMERASE III SUBUNIT DELTA"/>
    <property type="match status" value="1"/>
</dbReference>
<dbReference type="Gene3D" id="1.10.8.60">
    <property type="match status" value="1"/>
</dbReference>
<sequence>MALLQFNYESLAKDLAQQGYPNYFLITGSDLLLQKEASEQVQKVVTDTNGYYACEEVELYTDADNFDLKELLLEVNQVGLFGVRKFIKIIVNRNLTTKILEDLKALAQANDKFHVYAFILLNWERKNEKSALYKTFKEQTDCAQIICEPLKGDKYRSWIRRRLRKYNFVFEDNVINFLFERFENNMFTLQQLLEQLKLREIKEITIALIEQTSQEFSDYGVFDLMPYVVAGKVNKACQVLDYLVYQKKESIGLIIGAIRRELFNLYTYRFRHQVDSAAEFMTTPLVANGFAPGTEEQFRRIYWDKEKRRIYEKYLRTLITRDRLYRLFIYLCDIDIASKTCFNLEQTLEHLRIFFEEFCSRSPFSLRSCEIFKDKLLTSI</sequence>
<comment type="catalytic activity">
    <reaction evidence="6">
        <text>DNA(n) + a 2'-deoxyribonucleoside 5'-triphosphate = DNA(n+1) + diphosphate</text>
        <dbReference type="Rhea" id="RHEA:22508"/>
        <dbReference type="Rhea" id="RHEA-COMP:17339"/>
        <dbReference type="Rhea" id="RHEA-COMP:17340"/>
        <dbReference type="ChEBI" id="CHEBI:33019"/>
        <dbReference type="ChEBI" id="CHEBI:61560"/>
        <dbReference type="ChEBI" id="CHEBI:173112"/>
        <dbReference type="EC" id="2.7.7.7"/>
    </reaction>
</comment>
<keyword evidence="2" id="KW-0548">Nucleotidyltransferase</keyword>
<dbReference type="InterPro" id="IPR027417">
    <property type="entry name" value="P-loop_NTPase"/>
</dbReference>
<dbReference type="RefSeq" id="WP_119534232.1">
    <property type="nucleotide sequence ID" value="NZ_NRJF01000040.1"/>
</dbReference>
<evidence type="ECO:0000256" key="3">
    <source>
        <dbReference type="ARBA" id="ARBA00022705"/>
    </source>
</evidence>
<dbReference type="GO" id="GO:0003677">
    <property type="term" value="F:DNA binding"/>
    <property type="evidence" value="ECO:0007669"/>
    <property type="project" value="InterPro"/>
</dbReference>
<protein>
    <recommendedName>
        <fullName evidence="7">DNA polymerase III subunit delta</fullName>
        <ecNumber evidence="7">2.7.7.7</ecNumber>
    </recommendedName>
</protein>
<dbReference type="AlphaFoldDB" id="A0A3A1YN95"/>
<proteinExistence type="inferred from homology"/>
<evidence type="ECO:0000313" key="9">
    <source>
        <dbReference type="Proteomes" id="UP000265964"/>
    </source>
</evidence>
<organism evidence="8 9">
    <name type="scientific">Psittacicella gerlachiana</name>
    <dbReference type="NCBI Taxonomy" id="2028574"/>
    <lineage>
        <taxon>Bacteria</taxon>
        <taxon>Pseudomonadati</taxon>
        <taxon>Pseudomonadota</taxon>
        <taxon>Gammaproteobacteria</taxon>
        <taxon>Pasteurellales</taxon>
        <taxon>Psittacicellaceae</taxon>
        <taxon>Psittacicella</taxon>
    </lineage>
</organism>
<keyword evidence="1" id="KW-0808">Transferase</keyword>
<dbReference type="EMBL" id="NRJF01000040">
    <property type="protein sequence ID" value="RIY37517.1"/>
    <property type="molecule type" value="Genomic_DNA"/>
</dbReference>
<evidence type="ECO:0000256" key="5">
    <source>
        <dbReference type="ARBA" id="ARBA00034754"/>
    </source>
</evidence>
<comment type="similarity">
    <text evidence="5">Belongs to the DNA polymerase HolA subunit family.</text>
</comment>
<evidence type="ECO:0000256" key="6">
    <source>
        <dbReference type="ARBA" id="ARBA00049244"/>
    </source>
</evidence>
<dbReference type="Gene3D" id="1.20.272.10">
    <property type="match status" value="1"/>
</dbReference>
<evidence type="ECO:0000313" key="8">
    <source>
        <dbReference type="EMBL" id="RIY37517.1"/>
    </source>
</evidence>
<dbReference type="InterPro" id="IPR005790">
    <property type="entry name" value="DNA_polIII_delta"/>
</dbReference>
<accession>A0A3A1YN95</accession>
<keyword evidence="3" id="KW-0235">DNA replication</keyword>
<keyword evidence="9" id="KW-1185">Reference proteome</keyword>
<reference evidence="8 9" key="1">
    <citation type="submission" date="2017-08" db="EMBL/GenBank/DDBJ databases">
        <title>Reclassification of Bisgaard taxon 37 and 44.</title>
        <authorList>
            <person name="Christensen H."/>
        </authorList>
    </citation>
    <scope>NUCLEOTIDE SEQUENCE [LARGE SCALE GENOMIC DNA]</scope>
    <source>
        <strain evidence="8 9">EEAB3T1</strain>
    </source>
</reference>
<dbReference type="GO" id="GO:0003887">
    <property type="term" value="F:DNA-directed DNA polymerase activity"/>
    <property type="evidence" value="ECO:0007669"/>
    <property type="project" value="UniProtKB-UniRule"/>
</dbReference>
<dbReference type="NCBIfam" id="TIGR01128">
    <property type="entry name" value="holA"/>
    <property type="match status" value="1"/>
</dbReference>
<dbReference type="GO" id="GO:0006261">
    <property type="term" value="P:DNA-templated DNA replication"/>
    <property type="evidence" value="ECO:0007669"/>
    <property type="project" value="TreeGrafter"/>
</dbReference>
<dbReference type="Proteomes" id="UP000265964">
    <property type="component" value="Unassembled WGS sequence"/>
</dbReference>